<keyword evidence="5" id="KW-1185">Reference proteome</keyword>
<name>A0A9X4BKI6_9GAMM</name>
<dbReference type="Proteomes" id="UP001139971">
    <property type="component" value="Unassembled WGS sequence"/>
</dbReference>
<reference evidence="4" key="1">
    <citation type="submission" date="2023-02" db="EMBL/GenBank/DDBJ databases">
        <title>Tahibacter soli sp. nov. isolated from soil.</title>
        <authorList>
            <person name="Baek J.H."/>
            <person name="Lee J.K."/>
            <person name="Choi D.G."/>
            <person name="Jeon C.O."/>
        </authorList>
    </citation>
    <scope>NUCLEOTIDE SEQUENCE</scope>
    <source>
        <strain evidence="4">BL</strain>
    </source>
</reference>
<keyword evidence="2" id="KW-0413">Isomerase</keyword>
<protein>
    <submittedName>
        <fullName evidence="4">4-oxalocrotonate tautomerase family protein</fullName>
    </submittedName>
</protein>
<dbReference type="AlphaFoldDB" id="A0A9X4BKI6"/>
<dbReference type="EMBL" id="JAOVZO020000023">
    <property type="protein sequence ID" value="MDC8016181.1"/>
    <property type="molecule type" value="Genomic_DNA"/>
</dbReference>
<dbReference type="InterPro" id="IPR004370">
    <property type="entry name" value="4-OT-like_dom"/>
</dbReference>
<dbReference type="GO" id="GO:0016853">
    <property type="term" value="F:isomerase activity"/>
    <property type="evidence" value="ECO:0007669"/>
    <property type="project" value="UniProtKB-KW"/>
</dbReference>
<dbReference type="RefSeq" id="WP_263542533.1">
    <property type="nucleotide sequence ID" value="NZ_JAOVZO020000023.1"/>
</dbReference>
<comment type="similarity">
    <text evidence="1">Belongs to the 4-oxalocrotonate tautomerase family.</text>
</comment>
<evidence type="ECO:0000313" key="5">
    <source>
        <dbReference type="Proteomes" id="UP001139971"/>
    </source>
</evidence>
<evidence type="ECO:0000256" key="2">
    <source>
        <dbReference type="ARBA" id="ARBA00023235"/>
    </source>
</evidence>
<comment type="caution">
    <text evidence="4">The sequence shown here is derived from an EMBL/GenBank/DDBJ whole genome shotgun (WGS) entry which is preliminary data.</text>
</comment>
<accession>A0A9X4BKI6</accession>
<gene>
    <name evidence="4" type="ORF">OD750_026945</name>
</gene>
<dbReference type="PANTHER" id="PTHR35530">
    <property type="entry name" value="TAUTOMERASE-RELATED"/>
    <property type="match status" value="1"/>
</dbReference>
<feature type="domain" description="4-oxalocrotonate tautomerase-like" evidence="3">
    <location>
        <begin position="2"/>
        <end position="64"/>
    </location>
</feature>
<dbReference type="SUPFAM" id="SSF55331">
    <property type="entry name" value="Tautomerase/MIF"/>
    <property type="match status" value="1"/>
</dbReference>
<dbReference type="Pfam" id="PF01361">
    <property type="entry name" value="Tautomerase"/>
    <property type="match status" value="1"/>
</dbReference>
<dbReference type="InterPro" id="IPR014347">
    <property type="entry name" value="Tautomerase/MIF_sf"/>
</dbReference>
<evidence type="ECO:0000313" key="4">
    <source>
        <dbReference type="EMBL" id="MDC8016181.1"/>
    </source>
</evidence>
<organism evidence="4 5">
    <name type="scientific">Tahibacter soli</name>
    <dbReference type="NCBI Taxonomy" id="2983605"/>
    <lineage>
        <taxon>Bacteria</taxon>
        <taxon>Pseudomonadati</taxon>
        <taxon>Pseudomonadota</taxon>
        <taxon>Gammaproteobacteria</taxon>
        <taxon>Lysobacterales</taxon>
        <taxon>Rhodanobacteraceae</taxon>
        <taxon>Tahibacter</taxon>
    </lineage>
</organism>
<dbReference type="Gene3D" id="3.30.429.10">
    <property type="entry name" value="Macrophage Migration Inhibitory Factor"/>
    <property type="match status" value="1"/>
</dbReference>
<sequence length="78" mass="8588">MPIVNIQVTREGTSPERDAITAEEKAAVIEGVSRVLLDVLNKPLDSTFVVIEEVDLDNWGWGGLPALEFRRRRAAAGK</sequence>
<evidence type="ECO:0000256" key="1">
    <source>
        <dbReference type="ARBA" id="ARBA00006723"/>
    </source>
</evidence>
<proteinExistence type="inferred from homology"/>
<dbReference type="PANTHER" id="PTHR35530:SF1">
    <property type="entry name" value="2-HYDROXYMUCONATE TAUTOMERASE"/>
    <property type="match status" value="1"/>
</dbReference>
<evidence type="ECO:0000259" key="3">
    <source>
        <dbReference type="Pfam" id="PF01361"/>
    </source>
</evidence>